<accession>K2QY70</accession>
<dbReference type="STRING" id="1126212.K2QY70"/>
<feature type="region of interest" description="Disordered" evidence="1">
    <location>
        <begin position="1"/>
        <end position="31"/>
    </location>
</feature>
<feature type="domain" description="Heterokaryon incompatibility" evidence="2">
    <location>
        <begin position="267"/>
        <end position="415"/>
    </location>
</feature>
<sequence>MSNKSSKARPLCRSARPRPTLSQPQAMDSQAHHTVRECPGPSCFFFPNITKLNIPRLDTERWDVDVNTLSVKEKYQAVFYKDCNTCRAVESRKTALCGFCNHLRLYHLFSCLKGAESSVVLDLRPLSNIRRRRHCSFCRFVSHLFDYWYKSRPQRRGVTIDITTHDVDWFYVNAREGGILHTMHFAQVQTLAITGPVPSTQNPMAHFSTVRTRLDWSRVKEWFRDCTSNHGHSFIEKAIAAATLPYGFKLVDIRKRCVVNAPKKFRFAALSYVWGDKRRREFEVTKSNWAEACAKDFLRRVHLPRSISDAIIVCKKLDIPYLWVDRLCIVQDDCGQKHEQIRAMDAIYSSADLTICAAAGDSSRYGLPGVGSTPRPFSRTSCFQLADLEMVNVPPESIDCLSYGQWQRRGWTYQEMVLSRRLLLFTDFQVFFMCPRDNIAENHMTDTYELFGLLYSDNDLEASEDTCTILRFTHHLEKYLTRKLRYESDIYNAFAGVFRSIYREPDEYIYGMPERDFDSAILWRARQDYELHDSAGIVLPSWSWASLKIPVLLQHSLLVGATARWALPDENGGLRRIFSSNTPQPNEIIIFKLQLGFHRYSMPWPGSLRNPTDRDPRKYILAVWPSCIEAPLPTFRRLRSGVKAELMRRWGTYKDFWNDAHKDRELGASQHVMDLLNAEPGRLLVRSSVNSFRLLREPRHSITRSVYRNGWSIVDEKGWVLGVCENLEQCFNQRRPEPNDTETFSIIALSLGLGGFNFSRCVLMKDDDLMLRAPSRYEP</sequence>
<dbReference type="Proteomes" id="UP000007129">
    <property type="component" value="Unassembled WGS sequence"/>
</dbReference>
<proteinExistence type="predicted"/>
<evidence type="ECO:0000313" key="3">
    <source>
        <dbReference type="EMBL" id="EKG14871.1"/>
    </source>
</evidence>
<dbReference type="Pfam" id="PF06985">
    <property type="entry name" value="HET"/>
    <property type="match status" value="1"/>
</dbReference>
<dbReference type="InParanoid" id="K2QY70"/>
<dbReference type="AlphaFoldDB" id="K2QY70"/>
<organism evidence="3 4">
    <name type="scientific">Macrophomina phaseolina (strain MS6)</name>
    <name type="common">Charcoal rot fungus</name>
    <dbReference type="NCBI Taxonomy" id="1126212"/>
    <lineage>
        <taxon>Eukaryota</taxon>
        <taxon>Fungi</taxon>
        <taxon>Dikarya</taxon>
        <taxon>Ascomycota</taxon>
        <taxon>Pezizomycotina</taxon>
        <taxon>Dothideomycetes</taxon>
        <taxon>Dothideomycetes incertae sedis</taxon>
        <taxon>Botryosphaeriales</taxon>
        <taxon>Botryosphaeriaceae</taxon>
        <taxon>Macrophomina</taxon>
    </lineage>
</organism>
<dbReference type="OrthoDB" id="5135333at2759"/>
<evidence type="ECO:0000259" key="2">
    <source>
        <dbReference type="Pfam" id="PF06985"/>
    </source>
</evidence>
<evidence type="ECO:0000256" key="1">
    <source>
        <dbReference type="SAM" id="MobiDB-lite"/>
    </source>
</evidence>
<dbReference type="PANTHER" id="PTHR33112">
    <property type="entry name" value="DOMAIN PROTEIN, PUTATIVE-RELATED"/>
    <property type="match status" value="1"/>
</dbReference>
<evidence type="ECO:0000313" key="4">
    <source>
        <dbReference type="Proteomes" id="UP000007129"/>
    </source>
</evidence>
<dbReference type="InterPro" id="IPR010730">
    <property type="entry name" value="HET"/>
</dbReference>
<comment type="caution">
    <text evidence="3">The sequence shown here is derived from an EMBL/GenBank/DDBJ whole genome shotgun (WGS) entry which is preliminary data.</text>
</comment>
<gene>
    <name evidence="3" type="ORF">MPH_07911</name>
</gene>
<dbReference type="VEuPathDB" id="FungiDB:MPH_07911"/>
<dbReference type="EMBL" id="AHHD01000335">
    <property type="protein sequence ID" value="EKG14871.1"/>
    <property type="molecule type" value="Genomic_DNA"/>
</dbReference>
<dbReference type="PANTHER" id="PTHR33112:SF16">
    <property type="entry name" value="HETEROKARYON INCOMPATIBILITY DOMAIN-CONTAINING PROTEIN"/>
    <property type="match status" value="1"/>
</dbReference>
<protein>
    <submittedName>
        <fullName evidence="3">Heterokaryon incompatibility</fullName>
    </submittedName>
</protein>
<reference evidence="3 4" key="1">
    <citation type="journal article" date="2012" name="BMC Genomics">
        <title>Tools to kill: Genome of one of the most destructive plant pathogenic fungi Macrophomina phaseolina.</title>
        <authorList>
            <person name="Islam M.S."/>
            <person name="Haque M.S."/>
            <person name="Islam M.M."/>
            <person name="Emdad E.M."/>
            <person name="Halim A."/>
            <person name="Hossen Q.M.M."/>
            <person name="Hossain M.Z."/>
            <person name="Ahmed B."/>
            <person name="Rahim S."/>
            <person name="Rahman M.S."/>
            <person name="Alam M.M."/>
            <person name="Hou S."/>
            <person name="Wan X."/>
            <person name="Saito J.A."/>
            <person name="Alam M."/>
        </authorList>
    </citation>
    <scope>NUCLEOTIDE SEQUENCE [LARGE SCALE GENOMIC DNA]</scope>
    <source>
        <strain evidence="3 4">MS6</strain>
    </source>
</reference>
<dbReference type="eggNOG" id="ENOG502SPK6">
    <property type="taxonomic scope" value="Eukaryota"/>
</dbReference>
<name>K2QY70_MACPH</name>
<dbReference type="HOGENOM" id="CLU_003953_7_0_1"/>